<dbReference type="GeneTree" id="ENSGT00940000168656"/>
<dbReference type="SUPFAM" id="SSF57756">
    <property type="entry name" value="Retrovirus zinc finger-like domains"/>
    <property type="match status" value="1"/>
</dbReference>
<dbReference type="Pfam" id="PF13917">
    <property type="entry name" value="zf-CCHC_3"/>
    <property type="match status" value="1"/>
</dbReference>
<protein>
    <recommendedName>
        <fullName evidence="4">Zinc finger, CCHC domain containing 10</fullName>
    </recommendedName>
</protein>
<dbReference type="GO" id="GO:0003676">
    <property type="term" value="F:nucleic acid binding"/>
    <property type="evidence" value="ECO:0007669"/>
    <property type="project" value="InterPro"/>
</dbReference>
<organism evidence="2 3">
    <name type="scientific">Gasterosteus aculeatus aculeatus</name>
    <name type="common">three-spined stickleback</name>
    <dbReference type="NCBI Taxonomy" id="481459"/>
    <lineage>
        <taxon>Eukaryota</taxon>
        <taxon>Metazoa</taxon>
        <taxon>Chordata</taxon>
        <taxon>Craniata</taxon>
        <taxon>Vertebrata</taxon>
        <taxon>Euteleostomi</taxon>
        <taxon>Actinopterygii</taxon>
        <taxon>Neopterygii</taxon>
        <taxon>Teleostei</taxon>
        <taxon>Neoteleostei</taxon>
        <taxon>Acanthomorphata</taxon>
        <taxon>Eupercaria</taxon>
        <taxon>Perciformes</taxon>
        <taxon>Cottioidei</taxon>
        <taxon>Gasterosteales</taxon>
        <taxon>Gasterosteidae</taxon>
        <taxon>Gasterosteus</taxon>
    </lineage>
</organism>
<evidence type="ECO:0000313" key="3">
    <source>
        <dbReference type="Proteomes" id="UP000007635"/>
    </source>
</evidence>
<dbReference type="Proteomes" id="UP000007635">
    <property type="component" value="Chromosome VII"/>
</dbReference>
<dbReference type="Ensembl" id="ENSGACT00000080825.1">
    <property type="protein sequence ID" value="ENSGACP00000041038.1"/>
    <property type="gene ID" value="ENSGACG00000025715.1"/>
</dbReference>
<dbReference type="PANTHER" id="PTHR13491">
    <property type="entry name" value="ZCCHC10 PROTEIN"/>
    <property type="match status" value="1"/>
</dbReference>
<dbReference type="AlphaFoldDB" id="A0AAQ4PSQ8"/>
<dbReference type="PANTHER" id="PTHR13491:SF0">
    <property type="entry name" value="ZINC FINGER CCHC DOMAIN-CONTAINING PROTEIN 10"/>
    <property type="match status" value="1"/>
</dbReference>
<evidence type="ECO:0008006" key="4">
    <source>
        <dbReference type="Google" id="ProtNLM"/>
    </source>
</evidence>
<keyword evidence="3" id="KW-1185">Reference proteome</keyword>
<dbReference type="GO" id="GO:0008270">
    <property type="term" value="F:zinc ion binding"/>
    <property type="evidence" value="ECO:0007669"/>
    <property type="project" value="InterPro"/>
</dbReference>
<name>A0AAQ4PSQ8_GASAC</name>
<evidence type="ECO:0000313" key="2">
    <source>
        <dbReference type="Ensembl" id="ENSGACP00000041038.1"/>
    </source>
</evidence>
<proteinExistence type="predicted"/>
<accession>A0AAQ4PSQ8</accession>
<dbReference type="InterPro" id="IPR039715">
    <property type="entry name" value="ZCCHC10"/>
</dbReference>
<dbReference type="InterPro" id="IPR036875">
    <property type="entry name" value="Znf_CCHC_sf"/>
</dbReference>
<evidence type="ECO:0000256" key="1">
    <source>
        <dbReference type="SAM" id="MobiDB-lite"/>
    </source>
</evidence>
<sequence>MATPMHRIIARRQAEANKQNVRCQKCLEMGHWTYECTGKRKYVHRPSRTVEMKKKMKENENKPLSITGPGNEGSSEKKIKKNSLCWTLLMTSCKTVQLFSNAVLLHSRYLSPGRESTGVTNIAIILLLPPGYRGVMQQFMLLASPVFSKSKVLFNLTSSHQPLNT</sequence>
<reference evidence="2" key="3">
    <citation type="submission" date="2025-09" db="UniProtKB">
        <authorList>
            <consortium name="Ensembl"/>
        </authorList>
    </citation>
    <scope>IDENTIFICATION</scope>
</reference>
<reference evidence="2 3" key="1">
    <citation type="journal article" date="2021" name="G3 (Bethesda)">
        <title>Improved contiguity of the threespine stickleback genome using long-read sequencing.</title>
        <authorList>
            <person name="Nath S."/>
            <person name="Shaw D.E."/>
            <person name="White M.A."/>
        </authorList>
    </citation>
    <scope>NUCLEOTIDE SEQUENCE [LARGE SCALE GENOMIC DNA]</scope>
    <source>
        <strain evidence="2 3">Lake Benthic</strain>
    </source>
</reference>
<feature type="region of interest" description="Disordered" evidence="1">
    <location>
        <begin position="54"/>
        <end position="77"/>
    </location>
</feature>
<reference evidence="2" key="2">
    <citation type="submission" date="2025-08" db="UniProtKB">
        <authorList>
            <consortium name="Ensembl"/>
        </authorList>
    </citation>
    <scope>IDENTIFICATION</scope>
</reference>